<organism evidence="2 3">
    <name type="scientific">Fulvimarina manganoxydans</name>
    <dbReference type="NCBI Taxonomy" id="937218"/>
    <lineage>
        <taxon>Bacteria</taxon>
        <taxon>Pseudomonadati</taxon>
        <taxon>Pseudomonadota</taxon>
        <taxon>Alphaproteobacteria</taxon>
        <taxon>Hyphomicrobiales</taxon>
        <taxon>Aurantimonadaceae</taxon>
        <taxon>Fulvimarina</taxon>
    </lineage>
</organism>
<dbReference type="PANTHER" id="PTHR42815:SF2">
    <property type="entry name" value="FAD-BINDING, PUTATIVE (AFU_ORTHOLOGUE AFUA_6G07600)-RELATED"/>
    <property type="match status" value="1"/>
</dbReference>
<dbReference type="InterPro" id="IPR011576">
    <property type="entry name" value="Pyridox_Oxase_N"/>
</dbReference>
<sequence length="204" mass="23025">MSRIDTLEALRALYGHPSGRAVEKEFDRLDRHFRGFIEKSPFVLLSTAAPGGLPDVSPKGDQAGFVLALDDKRLAIPDRPGNRRMDSFQNIVENPVVGLLFLIPGMDETLRVNGRAEIRVDEDLLDRFVHEGKRPISVLVVTIEEIYFHCAKAFMRSSLWRPESWPDRSSLPTLGAIMRDQLGMAKTAREVDDDLAEAYRTTLY</sequence>
<accession>A0A1W1Z6Q9</accession>
<protein>
    <recommendedName>
        <fullName evidence="1">Pyridoxamine 5'-phosphate oxidase N-terminal domain-containing protein</fullName>
    </recommendedName>
</protein>
<dbReference type="SUPFAM" id="SSF50475">
    <property type="entry name" value="FMN-binding split barrel"/>
    <property type="match status" value="1"/>
</dbReference>
<dbReference type="RefSeq" id="WP_084408648.1">
    <property type="nucleotide sequence ID" value="NZ_FWXR01000002.1"/>
</dbReference>
<dbReference type="AlphaFoldDB" id="A0A1W1Z6Q9"/>
<dbReference type="Pfam" id="PF01243">
    <property type="entry name" value="PNPOx_N"/>
    <property type="match status" value="1"/>
</dbReference>
<evidence type="ECO:0000259" key="1">
    <source>
        <dbReference type="Pfam" id="PF01243"/>
    </source>
</evidence>
<dbReference type="InterPro" id="IPR012349">
    <property type="entry name" value="Split_barrel_FMN-bd"/>
</dbReference>
<dbReference type="STRING" id="937218.SAMN06297251_102193"/>
<name>A0A1W1Z6Q9_9HYPH</name>
<dbReference type="OrthoDB" id="9790331at2"/>
<dbReference type="EMBL" id="FWXR01000002">
    <property type="protein sequence ID" value="SMC43618.1"/>
    <property type="molecule type" value="Genomic_DNA"/>
</dbReference>
<dbReference type="PANTHER" id="PTHR42815">
    <property type="entry name" value="FAD-BINDING, PUTATIVE (AFU_ORTHOLOGUE AFUA_6G07600)-RELATED"/>
    <property type="match status" value="1"/>
</dbReference>
<evidence type="ECO:0000313" key="2">
    <source>
        <dbReference type="EMBL" id="SMC43618.1"/>
    </source>
</evidence>
<dbReference type="Gene3D" id="2.30.110.10">
    <property type="entry name" value="Electron Transport, Fmn-binding Protein, Chain A"/>
    <property type="match status" value="1"/>
</dbReference>
<keyword evidence="3" id="KW-1185">Reference proteome</keyword>
<feature type="domain" description="Pyridoxamine 5'-phosphate oxidase N-terminal" evidence="1">
    <location>
        <begin position="30"/>
        <end position="150"/>
    </location>
</feature>
<evidence type="ECO:0000313" key="3">
    <source>
        <dbReference type="Proteomes" id="UP000192656"/>
    </source>
</evidence>
<proteinExistence type="predicted"/>
<gene>
    <name evidence="2" type="ORF">SAMN06297251_102193</name>
</gene>
<dbReference type="Proteomes" id="UP000192656">
    <property type="component" value="Unassembled WGS sequence"/>
</dbReference>
<dbReference type="NCBIfam" id="TIGR04025">
    <property type="entry name" value="PPOX_FMN_DR2398"/>
    <property type="match status" value="1"/>
</dbReference>
<dbReference type="InterPro" id="IPR024029">
    <property type="entry name" value="Pyridox_Oxase_FMN-dep"/>
</dbReference>
<reference evidence="2 3" key="1">
    <citation type="submission" date="2017-04" db="EMBL/GenBank/DDBJ databases">
        <authorList>
            <person name="Afonso C.L."/>
            <person name="Miller P.J."/>
            <person name="Scott M.A."/>
            <person name="Spackman E."/>
            <person name="Goraichik I."/>
            <person name="Dimitrov K.M."/>
            <person name="Suarez D.L."/>
            <person name="Swayne D.E."/>
        </authorList>
    </citation>
    <scope>NUCLEOTIDE SEQUENCE [LARGE SCALE GENOMIC DNA]</scope>
    <source>
        <strain evidence="2 3">CGMCC 1.10972</strain>
    </source>
</reference>